<keyword evidence="1" id="KW-0812">Transmembrane</keyword>
<evidence type="ECO:0000256" key="2">
    <source>
        <dbReference type="SAM" id="SignalP"/>
    </source>
</evidence>
<evidence type="ECO:0000256" key="1">
    <source>
        <dbReference type="SAM" id="Phobius"/>
    </source>
</evidence>
<evidence type="ECO:0000313" key="4">
    <source>
        <dbReference type="Proteomes" id="UP001212170"/>
    </source>
</evidence>
<keyword evidence="1" id="KW-1133">Transmembrane helix</keyword>
<keyword evidence="1" id="KW-0472">Membrane</keyword>
<keyword evidence="4" id="KW-1185">Reference proteome</keyword>
<protein>
    <recommendedName>
        <fullName evidence="5">Lipoprotein</fullName>
    </recommendedName>
</protein>
<sequence length="173" mass="19751">MKNIKHLFSVLLLFVLLATTLIACKSSSVVPPTTTETTITTTTKEVVRDTTFEVAKDSSYYKAYLECINGKVVLKETTKPIEKPGKHLEPPKINLTDNTLTVNCEAEAFKLFAEWKDVYTKEHQQIIKKIPYSVPLELSWWQETQIICGRVFLALLTIFIIVVVLQKTKLIKY</sequence>
<name>A0ABT4WHR0_9FLAO</name>
<dbReference type="RefSeq" id="WP_271337963.1">
    <property type="nucleotide sequence ID" value="NZ_JAMZNK010000049.1"/>
</dbReference>
<accession>A0ABT4WHR0</accession>
<feature type="signal peptide" evidence="2">
    <location>
        <begin position="1"/>
        <end position="23"/>
    </location>
</feature>
<gene>
    <name evidence="3" type="ORF">NJT12_20865</name>
</gene>
<evidence type="ECO:0008006" key="5">
    <source>
        <dbReference type="Google" id="ProtNLM"/>
    </source>
</evidence>
<keyword evidence="2" id="KW-0732">Signal</keyword>
<feature type="chain" id="PRO_5045485837" description="Lipoprotein" evidence="2">
    <location>
        <begin position="24"/>
        <end position="173"/>
    </location>
</feature>
<evidence type="ECO:0000313" key="3">
    <source>
        <dbReference type="EMBL" id="MDA6072082.1"/>
    </source>
</evidence>
<proteinExistence type="predicted"/>
<dbReference type="Proteomes" id="UP001212170">
    <property type="component" value="Unassembled WGS sequence"/>
</dbReference>
<dbReference type="EMBL" id="JAMZNK010000049">
    <property type="protein sequence ID" value="MDA6072082.1"/>
    <property type="molecule type" value="Genomic_DNA"/>
</dbReference>
<organism evidence="3 4">
    <name type="scientific">Flavobacterium azizsancarii</name>
    <dbReference type="NCBI Taxonomy" id="2961580"/>
    <lineage>
        <taxon>Bacteria</taxon>
        <taxon>Pseudomonadati</taxon>
        <taxon>Bacteroidota</taxon>
        <taxon>Flavobacteriia</taxon>
        <taxon>Flavobacteriales</taxon>
        <taxon>Flavobacteriaceae</taxon>
        <taxon>Flavobacterium</taxon>
    </lineage>
</organism>
<dbReference type="PROSITE" id="PS51257">
    <property type="entry name" value="PROKAR_LIPOPROTEIN"/>
    <property type="match status" value="1"/>
</dbReference>
<reference evidence="3 4" key="1">
    <citation type="journal article" date="2023" name="Chemosphere">
        <title>Whole genome analysis of Flavobacterium aziz-sancarii sp. nov., isolated from Ardley Island (Antarctica), revealed a rich resistome and bioremediation potential.</title>
        <authorList>
            <person name="Otur C."/>
            <person name="Okay S."/>
            <person name="Kurt-Kizildogan A."/>
        </authorList>
    </citation>
    <scope>NUCLEOTIDE SEQUENCE [LARGE SCALE GENOMIC DNA]</scope>
    <source>
        <strain evidence="3 4">AC</strain>
    </source>
</reference>
<feature type="transmembrane region" description="Helical" evidence="1">
    <location>
        <begin position="144"/>
        <end position="165"/>
    </location>
</feature>
<comment type="caution">
    <text evidence="3">The sequence shown here is derived from an EMBL/GenBank/DDBJ whole genome shotgun (WGS) entry which is preliminary data.</text>
</comment>